<comment type="subcellular location">
    <subcellularLocation>
        <location evidence="1">Nucleus</location>
    </subcellularLocation>
</comment>
<dbReference type="PANTHER" id="PTHR12420">
    <property type="entry name" value="PHD FINGER PROTEIN"/>
    <property type="match status" value="1"/>
</dbReference>
<sequence length="1007" mass="105904">MQSSSAGTLQQHNDVGRMKKLREEAAAENRDDLKRDLLAALNSKAQLEEKLSSARKTIAELELRQETLKREEAQAQASVHETNVAAAAGLAQLREKLEKEKQENEARWHKRYEAFKSESVVVLANSSSALEAAESQLKQLKRKLVAAEANLQEEKRQSGRLHRDHAQSKEIIEAAAAERDTAKRELQQAKKAHQTDKEAFGRERRDLQSRAAAAEAEAARLDLELAAELQKTERAQQEAKLLAAQLEQHKGRLAVAIAARDRADADCAAAKAERAAAERDREAAEKVLAEVVTQLDDMERQQDATQPMHLPAPAAGYALELQEEPDDLVPAAADDGEQLPSPAAQRLSRDPRLAAGGSGGLEDLPPGGAAAAQLPSGEGGTAAADDHMPMLADSPVEGAAVGMALTELVHEPSVPELKQTPLSDRTCWLCQKTGARRYQDLGPLMHLAINEKGTDLKWLHRQCLLWSPEVIEGRGNEMHNVPKAVFRGRKINCKVCIGNGATLGCNVKACRNSYHLPCALSKGCHLADWKVWCPKHAPSVPSRVAAQFSSLRGTADDTDDDVDNKTDKAPGKQGEEASRQQIVNGSSSAAAAQTADAAVRSRVQPIAQIAPPAAASAALVAEPGRSAAVTAGLSGNASAAQSAPDQTDESGSDTAAQPMLDQAAARPQKPQRPPQPRPGRKQAVPIQAPAPGQTAVPGRAAGRAVAPKPALPRPAMWSRLAPKAAAPLAALLASRGWQDAPASSAAAAPTPSADTPTPSAAAPASPAKVYSPDGSGIVERLLDTLSEKIGDEVTEEHMLKARKLRKLKRSKAKASGSEDQEAPAELQAPGRVPEGEVPAGGPGVDVPVGGPWGGPSEPAPRKAPATTCGRETAAAAAASADAQADASAKPGATTGEGKTRPQRSRKAPERLAAMPEGPQWLSKPARTPEPPVVAINVNGVAKGGKGSAEQKGLKRPTPSDDGQPAPKQAAPKQAAPKKAAPKEAAQPAKRAWGEYQDQDLTVGANHA</sequence>
<dbReference type="InterPro" id="IPR051188">
    <property type="entry name" value="PHD-type_Zinc_Finger"/>
</dbReference>
<evidence type="ECO:0000256" key="3">
    <source>
        <dbReference type="ARBA" id="ARBA00022771"/>
    </source>
</evidence>
<feature type="compositionally biased region" description="Polar residues" evidence="6">
    <location>
        <begin position="1"/>
        <end position="13"/>
    </location>
</feature>
<evidence type="ECO:0000256" key="1">
    <source>
        <dbReference type="ARBA" id="ARBA00004123"/>
    </source>
</evidence>
<feature type="compositionally biased region" description="Basic and acidic residues" evidence="6">
    <location>
        <begin position="14"/>
        <end position="32"/>
    </location>
</feature>
<dbReference type="CDD" id="cd15571">
    <property type="entry name" value="ePHD"/>
    <property type="match status" value="1"/>
</dbReference>
<feature type="region of interest" description="Disordered" evidence="6">
    <location>
        <begin position="741"/>
        <end position="774"/>
    </location>
</feature>
<keyword evidence="4" id="KW-0862">Zinc</keyword>
<evidence type="ECO:0000313" key="8">
    <source>
        <dbReference type="EMBL" id="KAK9905709.1"/>
    </source>
</evidence>
<evidence type="ECO:0000256" key="2">
    <source>
        <dbReference type="ARBA" id="ARBA00022723"/>
    </source>
</evidence>
<feature type="compositionally biased region" description="Low complexity" evidence="6">
    <location>
        <begin position="741"/>
        <end position="767"/>
    </location>
</feature>
<feature type="region of interest" description="Disordered" evidence="6">
    <location>
        <begin position="662"/>
        <end position="707"/>
    </location>
</feature>
<feature type="compositionally biased region" description="Low complexity" evidence="6">
    <location>
        <begin position="873"/>
        <end position="888"/>
    </location>
</feature>
<feature type="region of interest" description="Disordered" evidence="6">
    <location>
        <begin position="1"/>
        <end position="32"/>
    </location>
</feature>
<feature type="compositionally biased region" description="Basic residues" evidence="6">
    <location>
        <begin position="800"/>
        <end position="812"/>
    </location>
</feature>
<organism evidence="8 9">
    <name type="scientific">Coccomyxa subellipsoidea</name>
    <dbReference type="NCBI Taxonomy" id="248742"/>
    <lineage>
        <taxon>Eukaryota</taxon>
        <taxon>Viridiplantae</taxon>
        <taxon>Chlorophyta</taxon>
        <taxon>core chlorophytes</taxon>
        <taxon>Trebouxiophyceae</taxon>
        <taxon>Trebouxiophyceae incertae sedis</taxon>
        <taxon>Coccomyxaceae</taxon>
        <taxon>Coccomyxa</taxon>
    </lineage>
</organism>
<feature type="region of interest" description="Disordered" evidence="6">
    <location>
        <begin position="793"/>
        <end position="1007"/>
    </location>
</feature>
<keyword evidence="2" id="KW-0479">Metal-binding</keyword>
<reference evidence="8 9" key="1">
    <citation type="journal article" date="2024" name="Nat. Commun.">
        <title>Phylogenomics reveals the evolutionary origins of lichenization in chlorophyte algae.</title>
        <authorList>
            <person name="Puginier C."/>
            <person name="Libourel C."/>
            <person name="Otte J."/>
            <person name="Skaloud P."/>
            <person name="Haon M."/>
            <person name="Grisel S."/>
            <person name="Petersen M."/>
            <person name="Berrin J.G."/>
            <person name="Delaux P.M."/>
            <person name="Dal Grande F."/>
            <person name="Keller J."/>
        </authorList>
    </citation>
    <scope>NUCLEOTIDE SEQUENCE [LARGE SCALE GENOMIC DNA]</scope>
    <source>
        <strain evidence="8 9">SAG 216-7</strain>
    </source>
</reference>
<feature type="compositionally biased region" description="Basic and acidic residues" evidence="6">
    <location>
        <begin position="179"/>
        <end position="208"/>
    </location>
</feature>
<dbReference type="InterPro" id="IPR013083">
    <property type="entry name" value="Znf_RING/FYVE/PHD"/>
</dbReference>
<feature type="compositionally biased region" description="Low complexity" evidence="6">
    <location>
        <begin position="695"/>
        <end position="707"/>
    </location>
</feature>
<dbReference type="PROSITE" id="PS51805">
    <property type="entry name" value="EPHD"/>
    <property type="match status" value="1"/>
</dbReference>
<keyword evidence="9" id="KW-1185">Reference proteome</keyword>
<name>A0ABR2YI47_9CHLO</name>
<dbReference type="Proteomes" id="UP001491310">
    <property type="component" value="Unassembled WGS sequence"/>
</dbReference>
<dbReference type="InterPro" id="IPR034732">
    <property type="entry name" value="EPHD"/>
</dbReference>
<feature type="region of interest" description="Disordered" evidence="6">
    <location>
        <begin position="179"/>
        <end position="211"/>
    </location>
</feature>
<evidence type="ECO:0000256" key="5">
    <source>
        <dbReference type="ARBA" id="ARBA00023242"/>
    </source>
</evidence>
<evidence type="ECO:0000256" key="6">
    <source>
        <dbReference type="SAM" id="MobiDB-lite"/>
    </source>
</evidence>
<dbReference type="Gene3D" id="3.30.40.10">
    <property type="entry name" value="Zinc/RING finger domain, C3HC4 (zinc finger)"/>
    <property type="match status" value="1"/>
</dbReference>
<evidence type="ECO:0000256" key="4">
    <source>
        <dbReference type="ARBA" id="ARBA00022833"/>
    </source>
</evidence>
<dbReference type="PANTHER" id="PTHR12420:SF4">
    <property type="entry name" value="PHD FINGER PROTEIN 11"/>
    <property type="match status" value="1"/>
</dbReference>
<feature type="domain" description="PHD-type" evidence="7">
    <location>
        <begin position="424"/>
        <end position="537"/>
    </location>
</feature>
<feature type="compositionally biased region" description="Basic and acidic residues" evidence="6">
    <location>
        <begin position="563"/>
        <end position="578"/>
    </location>
</feature>
<keyword evidence="3" id="KW-0863">Zinc-finger</keyword>
<feature type="region of interest" description="Disordered" evidence="6">
    <location>
        <begin position="551"/>
        <end position="589"/>
    </location>
</feature>
<feature type="region of interest" description="Disordered" evidence="6">
    <location>
        <begin position="331"/>
        <end position="388"/>
    </location>
</feature>
<evidence type="ECO:0000313" key="9">
    <source>
        <dbReference type="Proteomes" id="UP001491310"/>
    </source>
</evidence>
<feature type="compositionally biased region" description="Low complexity" evidence="6">
    <location>
        <begin position="963"/>
        <end position="989"/>
    </location>
</feature>
<gene>
    <name evidence="8" type="ORF">WJX75_004927</name>
</gene>
<proteinExistence type="predicted"/>
<protein>
    <recommendedName>
        <fullName evidence="7">PHD-type domain-containing protein</fullName>
    </recommendedName>
</protein>
<comment type="caution">
    <text evidence="8">The sequence shown here is derived from an EMBL/GenBank/DDBJ whole genome shotgun (WGS) entry which is preliminary data.</text>
</comment>
<evidence type="ECO:0000259" key="7">
    <source>
        <dbReference type="PROSITE" id="PS51805"/>
    </source>
</evidence>
<dbReference type="EMBL" id="JALJOT010000011">
    <property type="protein sequence ID" value="KAK9905709.1"/>
    <property type="molecule type" value="Genomic_DNA"/>
</dbReference>
<keyword evidence="5" id="KW-0539">Nucleus</keyword>
<dbReference type="Pfam" id="PF13771">
    <property type="entry name" value="zf-HC5HC2H"/>
    <property type="match status" value="1"/>
</dbReference>
<accession>A0ABR2YI47</accession>